<feature type="region of interest" description="Disordered" evidence="9">
    <location>
        <begin position="21"/>
        <end position="44"/>
    </location>
</feature>
<keyword evidence="10" id="KW-1133">Transmembrane helix</keyword>
<dbReference type="EMBL" id="JAKWBI020000578">
    <property type="protein sequence ID" value="KAJ2893679.1"/>
    <property type="molecule type" value="Genomic_DNA"/>
</dbReference>
<feature type="domain" description="CFEM" evidence="11">
    <location>
        <begin position="120"/>
        <end position="183"/>
    </location>
</feature>
<evidence type="ECO:0000313" key="13">
    <source>
        <dbReference type="Proteomes" id="UP001201980"/>
    </source>
</evidence>
<keyword evidence="6" id="KW-0732">Signal</keyword>
<evidence type="ECO:0000256" key="5">
    <source>
        <dbReference type="ARBA" id="ARBA00022622"/>
    </source>
</evidence>
<dbReference type="InterPro" id="IPR008427">
    <property type="entry name" value="Extracellular_membr_CFEM_dom"/>
</dbReference>
<keyword evidence="7" id="KW-1015">Disulfide bond</keyword>
<sequence>MGKSFIVVSHPGERRRWLAIGAAPPPFPGPSTNGQSRTRSHERGTTHAIRSIRNLYGSNVLESELVFTHTIRLSEFVVFASPSRHFHCLLKPQILQGAAMIRLGIPILLLVSSTASRFNLESLPDCAASCIYESFTAVRCSDQKCVCDPEKLREATKTIGPCLFASCEPSEIEKALKAHGNMCGPVKHEEEEDSYKTTIKYDPTPPNPNVPKPTSKKTTSKSTTVKLTSTSRSARSSPTTTSHRHLSTKTVDVGPTKATSTPSSRASTSTTSYKDSGTPILRDPSHTTTSTPEFLSSTILTEPSSSENSTLFREDDEEEEEEQRQQQQRLSKAMTGLGFGLAASGAVIGVLVILWYRYSRIARRKRLAEDQGGLVSTSGA</sequence>
<comment type="caution">
    <text evidence="12">The sequence shown here is derived from an EMBL/GenBank/DDBJ whole genome shotgun (WGS) entry which is preliminary data.</text>
</comment>
<comment type="subcellular location">
    <subcellularLocation>
        <location evidence="1">Membrane</location>
        <topology evidence="1">Lipid-anchor</topology>
        <topology evidence="1">GPI-anchor</topology>
    </subcellularLocation>
    <subcellularLocation>
        <location evidence="2">Secreted</location>
    </subcellularLocation>
</comment>
<feature type="compositionally biased region" description="Low complexity" evidence="9">
    <location>
        <begin position="255"/>
        <end position="272"/>
    </location>
</feature>
<keyword evidence="13" id="KW-1185">Reference proteome</keyword>
<accession>A0AAD5RHN8</accession>
<feature type="compositionally biased region" description="Low complexity" evidence="9">
    <location>
        <begin position="220"/>
        <end position="241"/>
    </location>
</feature>
<dbReference type="Pfam" id="PF05730">
    <property type="entry name" value="CFEM"/>
    <property type="match status" value="1"/>
</dbReference>
<keyword evidence="5" id="KW-0325">Glycoprotein</keyword>
<reference evidence="12" key="1">
    <citation type="submission" date="2022-07" db="EMBL/GenBank/DDBJ databases">
        <title>Draft genome sequence of Zalerion maritima ATCC 34329, a (micro)plastics degrading marine fungus.</title>
        <authorList>
            <person name="Paco A."/>
            <person name="Goncalves M.F.M."/>
            <person name="Rocha-Santos T.A.P."/>
            <person name="Alves A."/>
        </authorList>
    </citation>
    <scope>NUCLEOTIDE SEQUENCE</scope>
    <source>
        <strain evidence="12">ATCC 34329</strain>
    </source>
</reference>
<keyword evidence="8" id="KW-0449">Lipoprotein</keyword>
<keyword evidence="10" id="KW-0472">Membrane</keyword>
<evidence type="ECO:0000256" key="4">
    <source>
        <dbReference type="ARBA" id="ARBA00022525"/>
    </source>
</evidence>
<dbReference type="AlphaFoldDB" id="A0AAD5RHN8"/>
<organism evidence="12 13">
    <name type="scientific">Zalerion maritima</name>
    <dbReference type="NCBI Taxonomy" id="339359"/>
    <lineage>
        <taxon>Eukaryota</taxon>
        <taxon>Fungi</taxon>
        <taxon>Dikarya</taxon>
        <taxon>Ascomycota</taxon>
        <taxon>Pezizomycotina</taxon>
        <taxon>Sordariomycetes</taxon>
        <taxon>Lulworthiomycetidae</taxon>
        <taxon>Lulworthiales</taxon>
        <taxon>Lulworthiaceae</taxon>
        <taxon>Zalerion</taxon>
    </lineage>
</organism>
<keyword evidence="4" id="KW-0964">Secreted</keyword>
<evidence type="ECO:0000256" key="2">
    <source>
        <dbReference type="ARBA" id="ARBA00004613"/>
    </source>
</evidence>
<dbReference type="GO" id="GO:0098552">
    <property type="term" value="C:side of membrane"/>
    <property type="evidence" value="ECO:0007669"/>
    <property type="project" value="UniProtKB-KW"/>
</dbReference>
<evidence type="ECO:0000256" key="6">
    <source>
        <dbReference type="ARBA" id="ARBA00022729"/>
    </source>
</evidence>
<evidence type="ECO:0000256" key="7">
    <source>
        <dbReference type="ARBA" id="ARBA00023157"/>
    </source>
</evidence>
<dbReference type="Proteomes" id="UP001201980">
    <property type="component" value="Unassembled WGS sequence"/>
</dbReference>
<evidence type="ECO:0000256" key="1">
    <source>
        <dbReference type="ARBA" id="ARBA00004589"/>
    </source>
</evidence>
<evidence type="ECO:0000259" key="11">
    <source>
        <dbReference type="Pfam" id="PF05730"/>
    </source>
</evidence>
<protein>
    <recommendedName>
        <fullName evidence="11">CFEM domain-containing protein</fullName>
    </recommendedName>
</protein>
<proteinExistence type="inferred from homology"/>
<comment type="similarity">
    <text evidence="3">Belongs to the RBT5 family.</text>
</comment>
<dbReference type="GO" id="GO:0005576">
    <property type="term" value="C:extracellular region"/>
    <property type="evidence" value="ECO:0007669"/>
    <property type="project" value="UniProtKB-SubCell"/>
</dbReference>
<keyword evidence="5" id="KW-0336">GPI-anchor</keyword>
<evidence type="ECO:0000256" key="9">
    <source>
        <dbReference type="SAM" id="MobiDB-lite"/>
    </source>
</evidence>
<gene>
    <name evidence="12" type="ORF">MKZ38_008326</name>
</gene>
<evidence type="ECO:0000256" key="10">
    <source>
        <dbReference type="SAM" id="Phobius"/>
    </source>
</evidence>
<name>A0AAD5RHN8_9PEZI</name>
<evidence type="ECO:0000256" key="3">
    <source>
        <dbReference type="ARBA" id="ARBA00010031"/>
    </source>
</evidence>
<evidence type="ECO:0000313" key="12">
    <source>
        <dbReference type="EMBL" id="KAJ2893679.1"/>
    </source>
</evidence>
<feature type="transmembrane region" description="Helical" evidence="10">
    <location>
        <begin position="333"/>
        <end position="356"/>
    </location>
</feature>
<keyword evidence="10" id="KW-0812">Transmembrane</keyword>
<feature type="compositionally biased region" description="Polar residues" evidence="9">
    <location>
        <begin position="286"/>
        <end position="311"/>
    </location>
</feature>
<evidence type="ECO:0000256" key="8">
    <source>
        <dbReference type="ARBA" id="ARBA00023288"/>
    </source>
</evidence>
<feature type="region of interest" description="Disordered" evidence="9">
    <location>
        <begin position="194"/>
        <end position="326"/>
    </location>
</feature>